<feature type="transmembrane region" description="Helical" evidence="7">
    <location>
        <begin position="305"/>
        <end position="322"/>
    </location>
</feature>
<dbReference type="OrthoDB" id="9759185at2"/>
<proteinExistence type="inferred from homology"/>
<dbReference type="GO" id="GO:0044780">
    <property type="term" value="P:bacterial-type flagellum assembly"/>
    <property type="evidence" value="ECO:0007669"/>
    <property type="project" value="TreeGrafter"/>
</dbReference>
<dbReference type="PROSITE" id="PS00994">
    <property type="entry name" value="FHIPEP"/>
    <property type="match status" value="1"/>
</dbReference>
<dbReference type="GO" id="GO:0005886">
    <property type="term" value="C:plasma membrane"/>
    <property type="evidence" value="ECO:0007669"/>
    <property type="project" value="UniProtKB-SubCell"/>
</dbReference>
<sequence>MNLFNSLVAELRRQKYATPAFLLMILAMIMLPLPPVLLDVLFTFNIVLALIVILVSVSAKRPLDFSVFPTVILGTTLLRLTLNVASTRVVLLHGHEGTSAAGHVIEAFGNVVIGGNFVVGLVVFVILMIINFVVVTKGAERISEVSARFTLDALPGKQMAIDADLNAGLINQEKAQLRRREVAAEADFYGAMDGASKFVRGDAIASILILLINMIGGVAIGALMHDLSLGDAFRQYALLTIGDGLVAQIPALLLSAAAAILVTRIGESGDFEQQVSGQLLAQPPVLFSAAGVMVILALVPGMPSFYFLVFAAAVAYVGWRLASRVKAPDDAGVAAIEAALRDERVPELDWQQLPVVQPVALAVGYKLVHLVDKAQGEPLSKRVKGLRQSLSEQMGMLMPAIGVRDDLALRPAQYSISLSGTVVAEGEVMPDHLMAIPSPSVYGQLDGIPGIEPAYGMAVTWIEPSQKAHALGLGYQVVEVAGTIATHCSKVMREYLHELFRHEDVPALMERLTALSPKLAGALDKALTHTQLLRVFRVLLAEGVSLKDIVVIATTLVDASETTKDPILLAAEVRCALRRQIVSAVWGKKKDMPAFNLSAELENMLLGSLNQARQANNGKVALDNYPIDPQLLAQLQVNMPVAREQMKQQHTPPLLLVLPQIRPLLARYARLFAPGLHVLSYNEIPETREVSIVGTVG</sequence>
<evidence type="ECO:0000256" key="7">
    <source>
        <dbReference type="SAM" id="Phobius"/>
    </source>
</evidence>
<reference evidence="8 9" key="1">
    <citation type="submission" date="2019-03" db="EMBL/GenBank/DDBJ databases">
        <title>Draft genome of Massilia hortus sp. nov., a novel bacterial species of the Oxalobacteraceae family.</title>
        <authorList>
            <person name="Peta V."/>
            <person name="Raths R."/>
            <person name="Bucking H."/>
        </authorList>
    </citation>
    <scope>NUCLEOTIDE SEQUENCE [LARGE SCALE GENOMIC DNA]</scope>
    <source>
        <strain evidence="8 9">ONC3</strain>
    </source>
</reference>
<feature type="transmembrane region" description="Helical" evidence="7">
    <location>
        <begin position="245"/>
        <end position="267"/>
    </location>
</feature>
<keyword evidence="8" id="KW-0282">Flagellum</keyword>
<comment type="similarity">
    <text evidence="2">Belongs to the FHIPEP (flagella/HR/invasion proteins export pore) family.</text>
</comment>
<feature type="transmembrane region" description="Helical" evidence="7">
    <location>
        <begin position="40"/>
        <end position="59"/>
    </location>
</feature>
<comment type="subcellular location">
    <subcellularLocation>
        <location evidence="1">Cell membrane</location>
        <topology evidence="1">Multi-pass membrane protein</topology>
    </subcellularLocation>
</comment>
<evidence type="ECO:0000256" key="2">
    <source>
        <dbReference type="ARBA" id="ARBA00008835"/>
    </source>
</evidence>
<keyword evidence="4 7" id="KW-0812">Transmembrane</keyword>
<keyword evidence="6 7" id="KW-0472">Membrane</keyword>
<accession>A0A4Y9SVL5</accession>
<feature type="transmembrane region" description="Helical" evidence="7">
    <location>
        <begin position="111"/>
        <end position="134"/>
    </location>
</feature>
<dbReference type="Gene3D" id="3.40.30.60">
    <property type="entry name" value="FHIPEP family, domain 1"/>
    <property type="match status" value="1"/>
</dbReference>
<dbReference type="InterPro" id="IPR042194">
    <property type="entry name" value="FHIPEP_1"/>
</dbReference>
<feature type="transmembrane region" description="Helical" evidence="7">
    <location>
        <begin position="71"/>
        <end position="91"/>
    </location>
</feature>
<organism evidence="8 9">
    <name type="scientific">Massilia horti</name>
    <dbReference type="NCBI Taxonomy" id="2562153"/>
    <lineage>
        <taxon>Bacteria</taxon>
        <taxon>Pseudomonadati</taxon>
        <taxon>Pseudomonadota</taxon>
        <taxon>Betaproteobacteria</taxon>
        <taxon>Burkholderiales</taxon>
        <taxon>Oxalobacteraceae</taxon>
        <taxon>Telluria group</taxon>
        <taxon>Massilia</taxon>
    </lineage>
</organism>
<dbReference type="PANTHER" id="PTHR30161">
    <property type="entry name" value="FLAGELLAR EXPORT PROTEIN, MEMBRANE FLHA SUBUNIT-RELATED"/>
    <property type="match status" value="1"/>
</dbReference>
<gene>
    <name evidence="8" type="ORF">E4O92_19230</name>
</gene>
<comment type="caution">
    <text evidence="8">The sequence shown here is derived from an EMBL/GenBank/DDBJ whole genome shotgun (WGS) entry which is preliminary data.</text>
</comment>
<evidence type="ECO:0000256" key="3">
    <source>
        <dbReference type="ARBA" id="ARBA00022475"/>
    </source>
</evidence>
<dbReference type="Gene3D" id="3.40.50.12790">
    <property type="entry name" value="FHIPEP family, domain 4"/>
    <property type="match status" value="1"/>
</dbReference>
<keyword evidence="8" id="KW-0969">Cilium</keyword>
<evidence type="ECO:0000313" key="9">
    <source>
        <dbReference type="Proteomes" id="UP000297258"/>
    </source>
</evidence>
<dbReference type="PIRSF" id="PIRSF005419">
    <property type="entry name" value="FlhA"/>
    <property type="match status" value="1"/>
</dbReference>
<dbReference type="RefSeq" id="WP_135191273.1">
    <property type="nucleotide sequence ID" value="NZ_SPUM01000127.1"/>
</dbReference>
<dbReference type="Pfam" id="PF00771">
    <property type="entry name" value="FHIPEP"/>
    <property type="match status" value="1"/>
</dbReference>
<dbReference type="GO" id="GO:0009306">
    <property type="term" value="P:protein secretion"/>
    <property type="evidence" value="ECO:0007669"/>
    <property type="project" value="InterPro"/>
</dbReference>
<dbReference type="InterPro" id="IPR001712">
    <property type="entry name" value="T3SS_FHIPEP"/>
</dbReference>
<dbReference type="EMBL" id="SPUM01000127">
    <property type="protein sequence ID" value="TFW29254.1"/>
    <property type="molecule type" value="Genomic_DNA"/>
</dbReference>
<dbReference type="AlphaFoldDB" id="A0A4Y9SVL5"/>
<evidence type="ECO:0000256" key="4">
    <source>
        <dbReference type="ARBA" id="ARBA00022692"/>
    </source>
</evidence>
<name>A0A4Y9SVL5_9BURK</name>
<keyword evidence="5 7" id="KW-1133">Transmembrane helix</keyword>
<evidence type="ECO:0000256" key="1">
    <source>
        <dbReference type="ARBA" id="ARBA00004651"/>
    </source>
</evidence>
<evidence type="ECO:0000256" key="5">
    <source>
        <dbReference type="ARBA" id="ARBA00022989"/>
    </source>
</evidence>
<feature type="transmembrane region" description="Helical" evidence="7">
    <location>
        <begin position="203"/>
        <end position="225"/>
    </location>
</feature>
<dbReference type="InterPro" id="IPR042193">
    <property type="entry name" value="FHIPEP_3"/>
</dbReference>
<keyword evidence="3" id="KW-1003">Cell membrane</keyword>
<keyword evidence="9" id="KW-1185">Reference proteome</keyword>
<feature type="transmembrane region" description="Helical" evidence="7">
    <location>
        <begin position="16"/>
        <end position="34"/>
    </location>
</feature>
<dbReference type="PANTHER" id="PTHR30161:SF1">
    <property type="entry name" value="FLAGELLAR BIOSYNTHESIS PROTEIN FLHA-RELATED"/>
    <property type="match status" value="1"/>
</dbReference>
<dbReference type="Proteomes" id="UP000297258">
    <property type="component" value="Unassembled WGS sequence"/>
</dbReference>
<dbReference type="InterPro" id="IPR042196">
    <property type="entry name" value="FHIPEP_4"/>
</dbReference>
<protein>
    <submittedName>
        <fullName evidence="8">Flagellar biosynthesis protein FlhA</fullName>
    </submittedName>
</protein>
<dbReference type="PRINTS" id="PR00949">
    <property type="entry name" value="TYPE3IMAPROT"/>
</dbReference>
<evidence type="ECO:0000313" key="8">
    <source>
        <dbReference type="EMBL" id="TFW29254.1"/>
    </source>
</evidence>
<dbReference type="Gene3D" id="1.10.8.540">
    <property type="entry name" value="FHIPEP family, domain 3"/>
    <property type="match status" value="1"/>
</dbReference>
<evidence type="ECO:0000256" key="6">
    <source>
        <dbReference type="ARBA" id="ARBA00023136"/>
    </source>
</evidence>
<keyword evidence="8" id="KW-0966">Cell projection</keyword>
<dbReference type="InterPro" id="IPR025505">
    <property type="entry name" value="FHIPEP_CS"/>
</dbReference>